<dbReference type="EMBL" id="BIFS01000001">
    <property type="protein sequence ID" value="GCE19292.1"/>
    <property type="molecule type" value="Genomic_DNA"/>
</dbReference>
<name>A0A402AJL9_9CHLR</name>
<sequence>MDVFTDPQTHQLLYFTGGTILIISILLALSFFWQRVRKLRLLAEKRPDEARSYNAWLILLDYLVYTLLAFLCSFLLGSVPLIAALYIGSLIGQIPLPLFPLLVGGAIVGLAMGCYVTARFLYGKVTFEDSLLSSIVSEIP</sequence>
<dbReference type="Proteomes" id="UP000287188">
    <property type="component" value="Unassembled WGS sequence"/>
</dbReference>
<gene>
    <name evidence="2" type="ORF">KDK_30920</name>
</gene>
<feature type="transmembrane region" description="Helical" evidence="1">
    <location>
        <begin position="54"/>
        <end position="87"/>
    </location>
</feature>
<accession>A0A402AJL9</accession>
<reference evidence="3" key="1">
    <citation type="submission" date="2018-12" db="EMBL/GenBank/DDBJ databases">
        <title>Tengunoibacter tsumagoiensis gen. nov., sp. nov., Dictyobacter kobayashii sp. nov., D. alpinus sp. nov., and D. joshuensis sp. nov. and description of Dictyobacteraceae fam. nov. within the order Ktedonobacterales isolated from Tengu-no-mugimeshi.</title>
        <authorList>
            <person name="Wang C.M."/>
            <person name="Zheng Y."/>
            <person name="Sakai Y."/>
            <person name="Toyoda A."/>
            <person name="Minakuchi Y."/>
            <person name="Abe K."/>
            <person name="Yokota A."/>
            <person name="Yabe S."/>
        </authorList>
    </citation>
    <scope>NUCLEOTIDE SEQUENCE [LARGE SCALE GENOMIC DNA]</scope>
    <source>
        <strain evidence="3">Uno11</strain>
    </source>
</reference>
<protein>
    <submittedName>
        <fullName evidence="2">Uncharacterized protein</fullName>
    </submittedName>
</protein>
<keyword evidence="1" id="KW-0472">Membrane</keyword>
<keyword evidence="3" id="KW-1185">Reference proteome</keyword>
<keyword evidence="1" id="KW-0812">Transmembrane</keyword>
<dbReference type="RefSeq" id="WP_126551177.1">
    <property type="nucleotide sequence ID" value="NZ_BIFS01000001.1"/>
</dbReference>
<proteinExistence type="predicted"/>
<keyword evidence="1" id="KW-1133">Transmembrane helix</keyword>
<evidence type="ECO:0000313" key="2">
    <source>
        <dbReference type="EMBL" id="GCE19292.1"/>
    </source>
</evidence>
<comment type="caution">
    <text evidence="2">The sequence shown here is derived from an EMBL/GenBank/DDBJ whole genome shotgun (WGS) entry which is preliminary data.</text>
</comment>
<feature type="transmembrane region" description="Helical" evidence="1">
    <location>
        <begin position="12"/>
        <end position="33"/>
    </location>
</feature>
<dbReference type="AlphaFoldDB" id="A0A402AJL9"/>
<evidence type="ECO:0000313" key="3">
    <source>
        <dbReference type="Proteomes" id="UP000287188"/>
    </source>
</evidence>
<feature type="transmembrane region" description="Helical" evidence="1">
    <location>
        <begin position="99"/>
        <end position="122"/>
    </location>
</feature>
<evidence type="ECO:0000256" key="1">
    <source>
        <dbReference type="SAM" id="Phobius"/>
    </source>
</evidence>
<organism evidence="2 3">
    <name type="scientific">Dictyobacter kobayashii</name>
    <dbReference type="NCBI Taxonomy" id="2014872"/>
    <lineage>
        <taxon>Bacteria</taxon>
        <taxon>Bacillati</taxon>
        <taxon>Chloroflexota</taxon>
        <taxon>Ktedonobacteria</taxon>
        <taxon>Ktedonobacterales</taxon>
        <taxon>Dictyobacteraceae</taxon>
        <taxon>Dictyobacter</taxon>
    </lineage>
</organism>
<dbReference type="OrthoDB" id="164518at2"/>